<evidence type="ECO:0000313" key="3">
    <source>
        <dbReference type="Proteomes" id="UP001499909"/>
    </source>
</evidence>
<reference evidence="3" key="1">
    <citation type="journal article" date="2019" name="Int. J. Syst. Evol. Microbiol.">
        <title>The Global Catalogue of Microorganisms (GCM) 10K type strain sequencing project: providing services to taxonomists for standard genome sequencing and annotation.</title>
        <authorList>
            <consortium name="The Broad Institute Genomics Platform"/>
            <consortium name="The Broad Institute Genome Sequencing Center for Infectious Disease"/>
            <person name="Wu L."/>
            <person name="Ma J."/>
        </authorList>
    </citation>
    <scope>NUCLEOTIDE SEQUENCE [LARGE SCALE GENOMIC DNA]</scope>
    <source>
        <strain evidence="3">JCM 17214</strain>
    </source>
</reference>
<name>A0ABP7NFT3_9BACT</name>
<proteinExistence type="predicted"/>
<evidence type="ECO:0000256" key="1">
    <source>
        <dbReference type="SAM" id="MobiDB-lite"/>
    </source>
</evidence>
<evidence type="ECO:0000313" key="2">
    <source>
        <dbReference type="EMBL" id="GAA3945615.1"/>
    </source>
</evidence>
<dbReference type="EMBL" id="BAABDH010000096">
    <property type="protein sequence ID" value="GAA3945615.1"/>
    <property type="molecule type" value="Genomic_DNA"/>
</dbReference>
<organism evidence="2 3">
    <name type="scientific">Hymenobacter algoricola</name>
    <dbReference type="NCBI Taxonomy" id="486267"/>
    <lineage>
        <taxon>Bacteria</taxon>
        <taxon>Pseudomonadati</taxon>
        <taxon>Bacteroidota</taxon>
        <taxon>Cytophagia</taxon>
        <taxon>Cytophagales</taxon>
        <taxon>Hymenobacteraceae</taxon>
        <taxon>Hymenobacter</taxon>
    </lineage>
</organism>
<comment type="caution">
    <text evidence="2">The sequence shown here is derived from an EMBL/GenBank/DDBJ whole genome shotgun (WGS) entry which is preliminary data.</text>
</comment>
<dbReference type="Proteomes" id="UP001499909">
    <property type="component" value="Unassembled WGS sequence"/>
</dbReference>
<protein>
    <submittedName>
        <fullName evidence="2">Uncharacterized protein</fullName>
    </submittedName>
</protein>
<sequence length="63" mass="6464">MGNDGEVIGLSAARWYSPGMPATAQPLPALLGRNETGAPDAGRAEGNRDAAATPAMAERLQGW</sequence>
<keyword evidence="3" id="KW-1185">Reference proteome</keyword>
<feature type="region of interest" description="Disordered" evidence="1">
    <location>
        <begin position="26"/>
        <end position="63"/>
    </location>
</feature>
<gene>
    <name evidence="2" type="ORF">GCM10022406_29570</name>
</gene>
<accession>A0ABP7NFT3</accession>